<evidence type="ECO:0000313" key="3">
    <source>
        <dbReference type="Proteomes" id="UP000509335"/>
    </source>
</evidence>
<dbReference type="AlphaFoldDB" id="A0A7H8XLY9"/>
<dbReference type="GO" id="GO:0004029">
    <property type="term" value="F:aldehyde dehydrogenase (NAD+) activity"/>
    <property type="evidence" value="ECO:0007669"/>
    <property type="project" value="TreeGrafter"/>
</dbReference>
<dbReference type="KEGG" id="mcab:HXZ27_19160"/>
<sequence length="366" mass="38165">MLVLVTGGTGFVGAHTVAALVAAGHRVRVLARDPRRVAPALTPLSVPDDAVQVVDGDVVDETAVARAVRGVDALVHAASVYSFDSRSHEATRRTNARGTQVVLAAARRLGVGRSVHVSTFGALAPSPAGTVGPQSPPTTAGETYLASKAAAERVARGHQAHGDPVVIAYPPALLGPHDPKLGDQNARLRYVLRGLMPMWPTGGFPVGDVRDTAALLTELATAPAEDGGRHLGPGRYLSTRDYVRAVREATGRRLPTLFLPARAMLPFAYATDLVQRVWPWHIPAEYGACYVCATDARPQEAARSAGPAGPAPRPIGETLVDTVRWLHRTGRLTAGQAGLAGAPVVPAAPAAGPVEAAAPPRREARS</sequence>
<dbReference type="InterPro" id="IPR036291">
    <property type="entry name" value="NAD(P)-bd_dom_sf"/>
</dbReference>
<accession>A0A7H8XLY9</accession>
<dbReference type="Proteomes" id="UP000509335">
    <property type="component" value="Chromosome"/>
</dbReference>
<name>A0A7H8XLY9_9ACTN</name>
<dbReference type="Gene3D" id="3.40.50.720">
    <property type="entry name" value="NAD(P)-binding Rossmann-like Domain"/>
    <property type="match status" value="1"/>
</dbReference>
<dbReference type="InterPro" id="IPR051783">
    <property type="entry name" value="NAD(P)-dependent_oxidoreduct"/>
</dbReference>
<dbReference type="PANTHER" id="PTHR48079">
    <property type="entry name" value="PROTEIN YEEZ"/>
    <property type="match status" value="1"/>
</dbReference>
<proteinExistence type="predicted"/>
<organism evidence="2 3">
    <name type="scientific">Micromonospora carbonacea</name>
    <dbReference type="NCBI Taxonomy" id="47853"/>
    <lineage>
        <taxon>Bacteria</taxon>
        <taxon>Bacillati</taxon>
        <taxon>Actinomycetota</taxon>
        <taxon>Actinomycetes</taxon>
        <taxon>Micromonosporales</taxon>
        <taxon>Micromonosporaceae</taxon>
        <taxon>Micromonospora</taxon>
    </lineage>
</organism>
<dbReference type="InterPro" id="IPR001509">
    <property type="entry name" value="Epimerase_deHydtase"/>
</dbReference>
<feature type="domain" description="NAD-dependent epimerase/dehydratase" evidence="1">
    <location>
        <begin position="3"/>
        <end position="191"/>
    </location>
</feature>
<dbReference type="PANTHER" id="PTHR48079:SF6">
    <property type="entry name" value="NAD(P)-BINDING DOMAIN-CONTAINING PROTEIN-RELATED"/>
    <property type="match status" value="1"/>
</dbReference>
<protein>
    <submittedName>
        <fullName evidence="2">SDR family NAD(P)-dependent oxidoreductase</fullName>
    </submittedName>
</protein>
<dbReference type="EMBL" id="CP058322">
    <property type="protein sequence ID" value="QLD26063.1"/>
    <property type="molecule type" value="Genomic_DNA"/>
</dbReference>
<evidence type="ECO:0000313" key="2">
    <source>
        <dbReference type="EMBL" id="QLD26063.1"/>
    </source>
</evidence>
<dbReference type="GO" id="GO:0005737">
    <property type="term" value="C:cytoplasm"/>
    <property type="evidence" value="ECO:0007669"/>
    <property type="project" value="TreeGrafter"/>
</dbReference>
<dbReference type="SUPFAM" id="SSF51735">
    <property type="entry name" value="NAD(P)-binding Rossmann-fold domains"/>
    <property type="match status" value="1"/>
</dbReference>
<reference evidence="2 3" key="1">
    <citation type="submission" date="2020-07" db="EMBL/GenBank/DDBJ databases">
        <title>A bifunctional nitrone conjugated secondary metabolite targeting the ribosome.</title>
        <authorList>
            <person name="Limbrick E.M."/>
            <person name="Graf M."/>
            <person name="Derewacz D.K."/>
            <person name="Nguyen F."/>
            <person name="Spraggins J.M."/>
            <person name="Wieland M."/>
            <person name="Ynigez-Gutierrez A.E."/>
            <person name="Reisman B.J."/>
            <person name="Zinshteyn B."/>
            <person name="McCulloch K."/>
            <person name="Iverson T.M."/>
            <person name="Green R."/>
            <person name="Wilson D.N."/>
            <person name="Bachmann B.O."/>
        </authorList>
    </citation>
    <scope>NUCLEOTIDE SEQUENCE [LARGE SCALE GENOMIC DNA]</scope>
    <source>
        <strain evidence="3">aurantiaca</strain>
    </source>
</reference>
<dbReference type="Pfam" id="PF01370">
    <property type="entry name" value="Epimerase"/>
    <property type="match status" value="1"/>
</dbReference>
<evidence type="ECO:0000259" key="1">
    <source>
        <dbReference type="Pfam" id="PF01370"/>
    </source>
</evidence>
<gene>
    <name evidence="2" type="ORF">HXZ27_19160</name>
</gene>